<evidence type="ECO:0000256" key="1">
    <source>
        <dbReference type="ARBA" id="ARBA00022737"/>
    </source>
</evidence>
<sequence length="715" mass="77479">MLGRFMSEIRRRRVLNLFTPYLVAVWLVIQIVVAIGPTLGFPDWIATLVVVASIVGVPAAFYVAWFFDFTSEGVVRTPSRERAEVIEPLGPAHYAGLAATLLFAALAGWLSFGIIVNRTDNPPTASRSIENKSVAVMPFDDLSPTQELNYLAQGLAEEITVALGKLGNIRISAPSSAFRATEQAGSAVEIGRLLNVGAILQGSVRLAGDQLRVTASLVSTSDGLTIWSDAFSRSLSESVLMEEQIARSILGIMLDRFLTDEDEILLDRPNAADAYQFYLRGREKMRIRTAESLGEARAFFEQTIAADPEYAPGYAGLAAVLLLLGEGTENFGTIDKSIAAQLATANGEKALLRQPNLAEAHAVMGRAAAFRGEGEAALAAYDKAIAINPSYADAHLWKSNLLSRQGDLDGAAASLEDAFKLDPLSPVILYNKGFQQVRRGRFAEAKAFYETLLDLEPNSPLGHRGLADVARRQGDLASSAKAWKRALDNSPNSVQYRESLVGALLTLEAGEAARLFASPDYETNLRIAAGDFDGAIEKVRFDYAASPDDAWMAFEAGWTELLYGDEERAYDALIRSDAALGEEDQFAMPYCSPAIEAAWALRQRGAEQEAAARIERCRAAREEALAGGQRSIELDYLGARLAALGGNEIEAVRLLTKAYEGGWREPWSAHDPLLRPGGETDGRVSAVLDEIAKDLARQRLEIASEIEAWKASAGD</sequence>
<proteinExistence type="predicted"/>
<evidence type="ECO:0000313" key="5">
    <source>
        <dbReference type="EMBL" id="NNU16334.1"/>
    </source>
</evidence>
<keyword evidence="6" id="KW-1185">Reference proteome</keyword>
<dbReference type="Pfam" id="PF13414">
    <property type="entry name" value="TPR_11"/>
    <property type="match status" value="1"/>
</dbReference>
<keyword evidence="4" id="KW-0812">Transmembrane</keyword>
<dbReference type="SUPFAM" id="SSF48452">
    <property type="entry name" value="TPR-like"/>
    <property type="match status" value="2"/>
</dbReference>
<accession>A0A7Y3RLK1</accession>
<dbReference type="PANTHER" id="PTHR44943:SF8">
    <property type="entry name" value="TPR REPEAT-CONTAINING PROTEIN MJ0263"/>
    <property type="match status" value="1"/>
</dbReference>
<keyword evidence="2 3" id="KW-0802">TPR repeat</keyword>
<name>A0A7Y3RLK1_9PROT</name>
<dbReference type="RefSeq" id="WP_173198468.1">
    <property type="nucleotide sequence ID" value="NZ_JABFCX010000002.1"/>
</dbReference>
<comment type="caution">
    <text evidence="5">The sequence shown here is derived from an EMBL/GenBank/DDBJ whole genome shotgun (WGS) entry which is preliminary data.</text>
</comment>
<evidence type="ECO:0000256" key="2">
    <source>
        <dbReference type="ARBA" id="ARBA00022803"/>
    </source>
</evidence>
<keyword evidence="4" id="KW-0472">Membrane</keyword>
<keyword evidence="1" id="KW-0677">Repeat</keyword>
<feature type="transmembrane region" description="Helical" evidence="4">
    <location>
        <begin position="88"/>
        <end position="112"/>
    </location>
</feature>
<dbReference type="InterPro" id="IPR019734">
    <property type="entry name" value="TPR_rpt"/>
</dbReference>
<keyword evidence="4" id="KW-1133">Transmembrane helix</keyword>
<dbReference type="Gene3D" id="3.40.50.10610">
    <property type="entry name" value="ABC-type transport auxiliary lipoprotein component"/>
    <property type="match status" value="1"/>
</dbReference>
<evidence type="ECO:0000256" key="3">
    <source>
        <dbReference type="PROSITE-ProRule" id="PRU00339"/>
    </source>
</evidence>
<feature type="transmembrane region" description="Helical" evidence="4">
    <location>
        <begin position="45"/>
        <end position="67"/>
    </location>
</feature>
<dbReference type="PANTHER" id="PTHR44943">
    <property type="entry name" value="CELLULOSE SYNTHASE OPERON PROTEIN C"/>
    <property type="match status" value="1"/>
</dbReference>
<dbReference type="Proteomes" id="UP000536835">
    <property type="component" value="Unassembled WGS sequence"/>
</dbReference>
<feature type="repeat" description="TPR" evidence="3">
    <location>
        <begin position="426"/>
        <end position="459"/>
    </location>
</feature>
<gene>
    <name evidence="5" type="ORF">HK107_08375</name>
</gene>
<feature type="transmembrane region" description="Helical" evidence="4">
    <location>
        <begin position="21"/>
        <end position="39"/>
    </location>
</feature>
<dbReference type="InterPro" id="IPR011990">
    <property type="entry name" value="TPR-like_helical_dom_sf"/>
</dbReference>
<dbReference type="Pfam" id="PF13432">
    <property type="entry name" value="TPR_16"/>
    <property type="match status" value="1"/>
</dbReference>
<feature type="repeat" description="TPR" evidence="3">
    <location>
        <begin position="358"/>
        <end position="391"/>
    </location>
</feature>
<dbReference type="SMART" id="SM00028">
    <property type="entry name" value="TPR"/>
    <property type="match status" value="4"/>
</dbReference>
<protein>
    <submittedName>
        <fullName evidence="5">Tetratricopeptide repeat protein</fullName>
    </submittedName>
</protein>
<reference evidence="5 6" key="1">
    <citation type="submission" date="2020-05" db="EMBL/GenBank/DDBJ databases">
        <title>Parvularcula mediterraneae sp. nov., isolated from polypropylene straw from shallow seawater of the seashore of Laganas in Zakynthos island, Greece.</title>
        <authorList>
            <person name="Szabo I."/>
            <person name="Al-Omari J."/>
            <person name="Rado J."/>
            <person name="Szerdahelyi G.S."/>
        </authorList>
    </citation>
    <scope>NUCLEOTIDE SEQUENCE [LARGE SCALE GENOMIC DNA]</scope>
    <source>
        <strain evidence="5 6">ZS-1/3</strain>
    </source>
</reference>
<organism evidence="5 6">
    <name type="scientific">Parvularcula mediterranea</name>
    <dbReference type="NCBI Taxonomy" id="2732508"/>
    <lineage>
        <taxon>Bacteria</taxon>
        <taxon>Pseudomonadati</taxon>
        <taxon>Pseudomonadota</taxon>
        <taxon>Alphaproteobacteria</taxon>
        <taxon>Parvularculales</taxon>
        <taxon>Parvularculaceae</taxon>
        <taxon>Parvularcula</taxon>
    </lineage>
</organism>
<dbReference type="InterPro" id="IPR051685">
    <property type="entry name" value="Ycf3/AcsC/BcsC/TPR_MFPF"/>
</dbReference>
<dbReference type="AlphaFoldDB" id="A0A7Y3RLK1"/>
<dbReference type="EMBL" id="JABFCX010000002">
    <property type="protein sequence ID" value="NNU16334.1"/>
    <property type="molecule type" value="Genomic_DNA"/>
</dbReference>
<dbReference type="PROSITE" id="PS50005">
    <property type="entry name" value="TPR"/>
    <property type="match status" value="2"/>
</dbReference>
<evidence type="ECO:0000256" key="4">
    <source>
        <dbReference type="SAM" id="Phobius"/>
    </source>
</evidence>
<dbReference type="Gene3D" id="1.25.40.10">
    <property type="entry name" value="Tetratricopeptide repeat domain"/>
    <property type="match status" value="2"/>
</dbReference>
<evidence type="ECO:0000313" key="6">
    <source>
        <dbReference type="Proteomes" id="UP000536835"/>
    </source>
</evidence>